<protein>
    <recommendedName>
        <fullName evidence="1">DUF218 domain-containing protein</fullName>
    </recommendedName>
</protein>
<dbReference type="InterPro" id="IPR003848">
    <property type="entry name" value="DUF218"/>
</dbReference>
<keyword evidence="3" id="KW-1185">Reference proteome</keyword>
<dbReference type="RefSeq" id="WP_239069279.1">
    <property type="nucleotide sequence ID" value="NZ_BONP01000019.1"/>
</dbReference>
<dbReference type="Pfam" id="PF02698">
    <property type="entry name" value="DUF218"/>
    <property type="match status" value="1"/>
</dbReference>
<feature type="domain" description="DUF218" evidence="1">
    <location>
        <begin position="49"/>
        <end position="176"/>
    </location>
</feature>
<dbReference type="Proteomes" id="UP000614741">
    <property type="component" value="Unassembled WGS sequence"/>
</dbReference>
<evidence type="ECO:0000313" key="2">
    <source>
        <dbReference type="EMBL" id="GIG41075.1"/>
    </source>
</evidence>
<dbReference type="PANTHER" id="PTHR30336:SF6">
    <property type="entry name" value="INTEGRAL MEMBRANE PROTEIN"/>
    <property type="match status" value="1"/>
</dbReference>
<organism evidence="2 3">
    <name type="scientific">Cellulomonas phragmiteti</name>
    <dbReference type="NCBI Taxonomy" id="478780"/>
    <lineage>
        <taxon>Bacteria</taxon>
        <taxon>Bacillati</taxon>
        <taxon>Actinomycetota</taxon>
        <taxon>Actinomycetes</taxon>
        <taxon>Micrococcales</taxon>
        <taxon>Cellulomonadaceae</taxon>
        <taxon>Cellulomonas</taxon>
    </lineage>
</organism>
<gene>
    <name evidence="2" type="ORF">Cph01nite_28370</name>
</gene>
<evidence type="ECO:0000259" key="1">
    <source>
        <dbReference type="Pfam" id="PF02698"/>
    </source>
</evidence>
<proteinExistence type="predicted"/>
<comment type="caution">
    <text evidence="2">The sequence shown here is derived from an EMBL/GenBank/DDBJ whole genome shotgun (WGS) entry which is preliminary data.</text>
</comment>
<reference evidence="2 3" key="1">
    <citation type="submission" date="2021-01" db="EMBL/GenBank/DDBJ databases">
        <title>Whole genome shotgun sequence of Cellulomonas phragmiteti NBRC 110785.</title>
        <authorList>
            <person name="Komaki H."/>
            <person name="Tamura T."/>
        </authorList>
    </citation>
    <scope>NUCLEOTIDE SEQUENCE [LARGE SCALE GENOMIC DNA]</scope>
    <source>
        <strain evidence="2 3">NBRC 110785</strain>
    </source>
</reference>
<dbReference type="CDD" id="cd06259">
    <property type="entry name" value="YdcF-like"/>
    <property type="match status" value="1"/>
</dbReference>
<evidence type="ECO:0000313" key="3">
    <source>
        <dbReference type="Proteomes" id="UP000614741"/>
    </source>
</evidence>
<sequence length="201" mass="21126">MPHPLRTRRTAAVLTVLTVAVVLGPFLVVQGVGQAHVVPDPVRVPDRPVALVLGAGLTSAGTPSPYLRRRLDAAVDLYERGVVQAVLVSGDRSGPHYDEPGAMRDHLIAHGVPSGAILQDDAGVDTHASCVRAHDLFDVDAAVVVTQDYHLRRALFSCRAAGVDAVGVGVSAQSVRPVRAAWWHVREVPAAAKAVLDALTG</sequence>
<dbReference type="InterPro" id="IPR051599">
    <property type="entry name" value="Cell_Envelope_Assoc"/>
</dbReference>
<dbReference type="EMBL" id="BONP01000019">
    <property type="protein sequence ID" value="GIG41075.1"/>
    <property type="molecule type" value="Genomic_DNA"/>
</dbReference>
<accession>A0ABQ4DNZ2</accession>
<dbReference type="PANTHER" id="PTHR30336">
    <property type="entry name" value="INNER MEMBRANE PROTEIN, PROBABLE PERMEASE"/>
    <property type="match status" value="1"/>
</dbReference>
<name>A0ABQ4DNZ2_9CELL</name>